<dbReference type="EMBL" id="OOIL02004625">
    <property type="protein sequence ID" value="VFQ92742.1"/>
    <property type="molecule type" value="Genomic_DNA"/>
</dbReference>
<reference evidence="2 3" key="1">
    <citation type="submission" date="2018-04" db="EMBL/GenBank/DDBJ databases">
        <authorList>
            <person name="Vogel A."/>
        </authorList>
    </citation>
    <scope>NUCLEOTIDE SEQUENCE [LARGE SCALE GENOMIC DNA]</scope>
</reference>
<name>A0A484MUW6_9ASTE</name>
<keyword evidence="1" id="KW-0812">Transmembrane</keyword>
<dbReference type="AlphaFoldDB" id="A0A484MUW6"/>
<accession>A0A484MUW6</accession>
<dbReference type="OrthoDB" id="1726813at2759"/>
<dbReference type="Proteomes" id="UP000595140">
    <property type="component" value="Unassembled WGS sequence"/>
</dbReference>
<organism evidence="2 3">
    <name type="scientific">Cuscuta campestris</name>
    <dbReference type="NCBI Taxonomy" id="132261"/>
    <lineage>
        <taxon>Eukaryota</taxon>
        <taxon>Viridiplantae</taxon>
        <taxon>Streptophyta</taxon>
        <taxon>Embryophyta</taxon>
        <taxon>Tracheophyta</taxon>
        <taxon>Spermatophyta</taxon>
        <taxon>Magnoliopsida</taxon>
        <taxon>eudicotyledons</taxon>
        <taxon>Gunneridae</taxon>
        <taxon>Pentapetalae</taxon>
        <taxon>asterids</taxon>
        <taxon>lamiids</taxon>
        <taxon>Solanales</taxon>
        <taxon>Convolvulaceae</taxon>
        <taxon>Cuscuteae</taxon>
        <taxon>Cuscuta</taxon>
        <taxon>Cuscuta subgen. Grammica</taxon>
        <taxon>Cuscuta sect. Cleistogrammica</taxon>
    </lineage>
</organism>
<proteinExistence type="predicted"/>
<evidence type="ECO:0000256" key="1">
    <source>
        <dbReference type="SAM" id="Phobius"/>
    </source>
</evidence>
<keyword evidence="3" id="KW-1185">Reference proteome</keyword>
<keyword evidence="1" id="KW-0472">Membrane</keyword>
<protein>
    <submittedName>
        <fullName evidence="2">Uncharacterized protein</fullName>
    </submittedName>
</protein>
<evidence type="ECO:0000313" key="2">
    <source>
        <dbReference type="EMBL" id="VFQ92742.1"/>
    </source>
</evidence>
<evidence type="ECO:0000313" key="3">
    <source>
        <dbReference type="Proteomes" id="UP000595140"/>
    </source>
</evidence>
<keyword evidence="1" id="KW-1133">Transmembrane helix</keyword>
<feature type="transmembrane region" description="Helical" evidence="1">
    <location>
        <begin position="12"/>
        <end position="30"/>
    </location>
</feature>
<sequence length="72" mass="8328">MHTRRLIHKKCKPFLAMFVTALMIPMLEIVEMVNEFVISLIPEYEMVCLSFDSSCQADSDVVVDDAWITVEF</sequence>
<gene>
    <name evidence="2" type="ORF">CCAM_LOCUS34518</name>
</gene>